<reference evidence="6 7" key="2">
    <citation type="submission" date="2024-05" db="EMBL/GenBank/DDBJ databases">
        <authorList>
            <person name="Chen Y."/>
            <person name="Shah S."/>
            <person name="Dougan E. K."/>
            <person name="Thang M."/>
            <person name="Chan C."/>
        </authorList>
    </citation>
    <scope>NUCLEOTIDE SEQUENCE [LARGE SCALE GENOMIC DNA]</scope>
</reference>
<comment type="catalytic activity">
    <reaction evidence="1">
        <text>3-hydroxy-2-methylpropanoyl-CoA + H2O = 3-hydroxy-2-methylpropanoate + CoA + H(+)</text>
        <dbReference type="Rhea" id="RHEA:20888"/>
        <dbReference type="ChEBI" id="CHEBI:11805"/>
        <dbReference type="ChEBI" id="CHEBI:15377"/>
        <dbReference type="ChEBI" id="CHEBI:15378"/>
        <dbReference type="ChEBI" id="CHEBI:57287"/>
        <dbReference type="ChEBI" id="CHEBI:57340"/>
        <dbReference type="EC" id="3.1.2.4"/>
    </reaction>
</comment>
<evidence type="ECO:0000313" key="7">
    <source>
        <dbReference type="Proteomes" id="UP001152797"/>
    </source>
</evidence>
<dbReference type="EMBL" id="CAMXCT010004780">
    <property type="protein sequence ID" value="CAI4010366.1"/>
    <property type="molecule type" value="Genomic_DNA"/>
</dbReference>
<reference evidence="5" key="1">
    <citation type="submission" date="2022-10" db="EMBL/GenBank/DDBJ databases">
        <authorList>
            <person name="Chen Y."/>
            <person name="Dougan E. K."/>
            <person name="Chan C."/>
            <person name="Rhodes N."/>
            <person name="Thang M."/>
        </authorList>
    </citation>
    <scope>NUCLEOTIDE SEQUENCE</scope>
</reference>
<protein>
    <recommendedName>
        <fullName evidence="2">3-hydroxyisobutyryl-CoA hydrolase</fullName>
        <ecNumber evidence="2">3.1.2.4</ecNumber>
    </recommendedName>
</protein>
<sequence>MLVINRAPLSGSRALAQLGGEQPQEIRWTGSNGLDPKELLLAAVYAQKRGKLSRFSKALLWNSQELAYLVADYRKPLVCHLGGVAQDAGAALVCLASFSGAYEDSEICVRACRHGLVPMGGMTYLLASLPWHLGEFLALTGWTLRGYELVALDLVEHWLSPEALPFLELTSEKQLEVSEADAKLLLHEHSLPLPQEGDLFQISNAEGEGFKRRYIPLINKIFRHKSPLLIREALKLEQKSAQSASDYKFLEECLEGMDQASTKASWITLELIDNARKRRNDIKNKNDPKRPEADERRIREGCLPESLRKELWAQQCLLQGKKDLPEIIQRLHAACTHQEMPRQDAGDVPLAQDIQEATNFPKDFVFAVPEDRSEISLSQHPRLRRYHPDYDPVTGLDHDPDWMRQEAERWDPELFADERREAVEELLGDRDPSAFGLSRWVRVDRDHAH</sequence>
<dbReference type="Gene3D" id="3.90.226.10">
    <property type="entry name" value="2-enoyl-CoA Hydratase, Chain A, domain 1"/>
    <property type="match status" value="1"/>
</dbReference>
<dbReference type="GO" id="GO:0003860">
    <property type="term" value="F:3-hydroxyisobutyryl-CoA hydrolase activity"/>
    <property type="evidence" value="ECO:0007669"/>
    <property type="project" value="UniProtKB-EC"/>
</dbReference>
<dbReference type="InterPro" id="IPR045004">
    <property type="entry name" value="ECH_dom"/>
</dbReference>
<dbReference type="Proteomes" id="UP001152797">
    <property type="component" value="Unassembled WGS sequence"/>
</dbReference>
<evidence type="ECO:0000256" key="1">
    <source>
        <dbReference type="ARBA" id="ARBA00001709"/>
    </source>
</evidence>
<dbReference type="EMBL" id="CAMXCT030004780">
    <property type="protein sequence ID" value="CAL4797678.1"/>
    <property type="molecule type" value="Genomic_DNA"/>
</dbReference>
<keyword evidence="3 6" id="KW-0378">Hydrolase</keyword>
<dbReference type="PANTHER" id="PTHR43176:SF3">
    <property type="entry name" value="3-HYDROXYISOBUTYRYL-COA HYDROLASE, MITOCHONDRIAL"/>
    <property type="match status" value="1"/>
</dbReference>
<dbReference type="OrthoDB" id="16820at2759"/>
<dbReference type="EMBL" id="CAMXCT020004780">
    <property type="protein sequence ID" value="CAL1163741.1"/>
    <property type="molecule type" value="Genomic_DNA"/>
</dbReference>
<keyword evidence="7" id="KW-1185">Reference proteome</keyword>
<gene>
    <name evidence="5" type="ORF">C1SCF055_LOCUS35636</name>
</gene>
<evidence type="ECO:0000313" key="6">
    <source>
        <dbReference type="EMBL" id="CAL4797678.1"/>
    </source>
</evidence>
<evidence type="ECO:0000256" key="2">
    <source>
        <dbReference type="ARBA" id="ARBA00011915"/>
    </source>
</evidence>
<dbReference type="Pfam" id="PF16113">
    <property type="entry name" value="ECH_2"/>
    <property type="match status" value="1"/>
</dbReference>
<proteinExistence type="predicted"/>
<evidence type="ECO:0000259" key="4">
    <source>
        <dbReference type="Pfam" id="PF16113"/>
    </source>
</evidence>
<name>A0A9P1DIU5_9DINO</name>
<evidence type="ECO:0000313" key="5">
    <source>
        <dbReference type="EMBL" id="CAI4010366.1"/>
    </source>
</evidence>
<dbReference type="EC" id="3.1.2.4" evidence="2"/>
<accession>A0A9P1DIU5</accession>
<feature type="domain" description="Enoyl-CoA hydratase/isomerase" evidence="4">
    <location>
        <begin position="44"/>
        <end position="278"/>
    </location>
</feature>
<dbReference type="InterPro" id="IPR032259">
    <property type="entry name" value="HIBYL-CoA-H"/>
</dbReference>
<evidence type="ECO:0000256" key="3">
    <source>
        <dbReference type="ARBA" id="ARBA00022801"/>
    </source>
</evidence>
<organism evidence="5">
    <name type="scientific">Cladocopium goreaui</name>
    <dbReference type="NCBI Taxonomy" id="2562237"/>
    <lineage>
        <taxon>Eukaryota</taxon>
        <taxon>Sar</taxon>
        <taxon>Alveolata</taxon>
        <taxon>Dinophyceae</taxon>
        <taxon>Suessiales</taxon>
        <taxon>Symbiodiniaceae</taxon>
        <taxon>Cladocopium</taxon>
    </lineage>
</organism>
<comment type="caution">
    <text evidence="5">The sequence shown here is derived from an EMBL/GenBank/DDBJ whole genome shotgun (WGS) entry which is preliminary data.</text>
</comment>
<dbReference type="GO" id="GO:0006574">
    <property type="term" value="P:L-valine catabolic process"/>
    <property type="evidence" value="ECO:0007669"/>
    <property type="project" value="TreeGrafter"/>
</dbReference>
<dbReference type="SUPFAM" id="SSF52096">
    <property type="entry name" value="ClpP/crotonase"/>
    <property type="match status" value="1"/>
</dbReference>
<dbReference type="AlphaFoldDB" id="A0A9P1DIU5"/>
<dbReference type="InterPro" id="IPR029045">
    <property type="entry name" value="ClpP/crotonase-like_dom_sf"/>
</dbReference>
<dbReference type="PANTHER" id="PTHR43176">
    <property type="entry name" value="3-HYDROXYISOBUTYRYL-COA HYDROLASE-RELATED"/>
    <property type="match status" value="1"/>
</dbReference>